<evidence type="ECO:0000313" key="3">
    <source>
        <dbReference type="EMBL" id="KAK8523344.1"/>
    </source>
</evidence>
<gene>
    <name evidence="3" type="ORF">V6N12_047867</name>
</gene>
<dbReference type="Gene3D" id="3.30.930.10">
    <property type="entry name" value="Bira Bifunctional Protein, Domain 2"/>
    <property type="match status" value="1"/>
</dbReference>
<evidence type="ECO:0000259" key="2">
    <source>
        <dbReference type="PROSITE" id="PS50860"/>
    </source>
</evidence>
<evidence type="ECO:0000313" key="4">
    <source>
        <dbReference type="Proteomes" id="UP001472677"/>
    </source>
</evidence>
<organism evidence="3 4">
    <name type="scientific">Hibiscus sabdariffa</name>
    <name type="common">roselle</name>
    <dbReference type="NCBI Taxonomy" id="183260"/>
    <lineage>
        <taxon>Eukaryota</taxon>
        <taxon>Viridiplantae</taxon>
        <taxon>Streptophyta</taxon>
        <taxon>Embryophyta</taxon>
        <taxon>Tracheophyta</taxon>
        <taxon>Spermatophyta</taxon>
        <taxon>Magnoliopsida</taxon>
        <taxon>eudicotyledons</taxon>
        <taxon>Gunneridae</taxon>
        <taxon>Pentapetalae</taxon>
        <taxon>rosids</taxon>
        <taxon>malvids</taxon>
        <taxon>Malvales</taxon>
        <taxon>Malvaceae</taxon>
        <taxon>Malvoideae</taxon>
        <taxon>Hibiscus</taxon>
    </lineage>
</organism>
<dbReference type="InterPro" id="IPR018163">
    <property type="entry name" value="Thr/Ala-tRNA-synth_IIc_edit"/>
</dbReference>
<dbReference type="PROSITE" id="PS50860">
    <property type="entry name" value="AA_TRNA_LIGASE_II_ALA"/>
    <property type="match status" value="1"/>
</dbReference>
<dbReference type="EMBL" id="JBBPBM010000043">
    <property type="protein sequence ID" value="KAK8523344.1"/>
    <property type="molecule type" value="Genomic_DNA"/>
</dbReference>
<feature type="domain" description="Alanyl-transfer RNA synthetases family profile" evidence="2">
    <location>
        <begin position="160"/>
        <end position="383"/>
    </location>
</feature>
<reference evidence="3 4" key="1">
    <citation type="journal article" date="2024" name="G3 (Bethesda)">
        <title>Genome assembly of Hibiscus sabdariffa L. provides insights into metabolisms of medicinal natural products.</title>
        <authorList>
            <person name="Kim T."/>
        </authorList>
    </citation>
    <scope>NUCLEOTIDE SEQUENCE [LARGE SCALE GENOMIC DNA]</scope>
    <source>
        <strain evidence="3">TK-2024</strain>
        <tissue evidence="3">Old leaves</tissue>
    </source>
</reference>
<dbReference type="InterPro" id="IPR050058">
    <property type="entry name" value="Ala-tRNA_ligase"/>
</dbReference>
<keyword evidence="4" id="KW-1185">Reference proteome</keyword>
<comment type="caution">
    <text evidence="3">The sequence shown here is derived from an EMBL/GenBank/DDBJ whole genome shotgun (WGS) entry which is preliminary data.</text>
</comment>
<accession>A0ABR2CU99</accession>
<dbReference type="PANTHER" id="PTHR11777">
    <property type="entry name" value="ALANYL-TRNA SYNTHETASE"/>
    <property type="match status" value="1"/>
</dbReference>
<dbReference type="InterPro" id="IPR045864">
    <property type="entry name" value="aa-tRNA-synth_II/BPL/LPL"/>
</dbReference>
<dbReference type="InterPro" id="IPR012947">
    <property type="entry name" value="tRNA_SAD"/>
</dbReference>
<dbReference type="SMART" id="SM00863">
    <property type="entry name" value="tRNA_SAD"/>
    <property type="match status" value="1"/>
</dbReference>
<dbReference type="InterPro" id="IPR018165">
    <property type="entry name" value="Ala-tRNA-synth_IIc_core"/>
</dbReference>
<protein>
    <recommendedName>
        <fullName evidence="2">Alanyl-transfer RNA synthetases family profile domain-containing protein</fullName>
    </recommendedName>
</protein>
<dbReference type="SUPFAM" id="SSF55681">
    <property type="entry name" value="Class II aaRS and biotin synthetases"/>
    <property type="match status" value="1"/>
</dbReference>
<proteinExistence type="predicted"/>
<dbReference type="Gene3D" id="3.30.980.10">
    <property type="entry name" value="Threonyl-trna Synthetase, Chain A, domain 2"/>
    <property type="match status" value="1"/>
</dbReference>
<dbReference type="PANTHER" id="PTHR11777:SF9">
    <property type="entry name" value="ALANINE--TRNA LIGASE, CYTOPLASMIC"/>
    <property type="match status" value="1"/>
</dbReference>
<dbReference type="Proteomes" id="UP001472677">
    <property type="component" value="Unassembled WGS sequence"/>
</dbReference>
<sequence length="503" mass="56244">MVTEMISVDSDDKTQSDDPYGFRLLLMAKDLQDGVREAISIQALDHRIEIELGLAIEDQKVILSVKMRQTCELLIYYSQAYPCLYESALSHGYGKKYSWFIKWKFVEAKAAAYYLTSLVNFFDDYMNQFKPIFLGTVDPNTAMSKFTRAYNTQKCIRVDGKQNGSLDGPFGFFQVCNVQIFGGSVLHIGSLSGVSGKFSVGDKVTCKVDYDRQTLIAPNHTCAHRLNFALREVLGNHVDQKGFIVLPEKFRFDFSYDPNRDGVVNAGHLRKIESIVNEQIKAELDVYSKEVTLESINGLRVVFGEIYPDPVRVVVVGKRVEDLLADPENKEWSTISSELYEGTHITNTRKARAFALLAEEGTAKGVRKITAVTVESALKAMELGDQLFKEVDDAFKMEKAVVTTTELVEVVVKEEKTLCVTCIDVGLDATALRETVSKVIQQKGMPVMIFSIDETTNKTIYIEVANPKDMHSPLTLCFSVTKELANYTLIVNGALSKGSMAYT</sequence>
<keyword evidence="1" id="KW-0648">Protein biosynthesis</keyword>
<evidence type="ECO:0000256" key="1">
    <source>
        <dbReference type="ARBA" id="ARBA00022917"/>
    </source>
</evidence>
<dbReference type="SUPFAM" id="SSF55186">
    <property type="entry name" value="ThrRS/AlaRS common domain"/>
    <property type="match status" value="1"/>
</dbReference>
<name>A0ABR2CU99_9ROSI</name>